<proteinExistence type="predicted"/>
<keyword evidence="8" id="KW-1185">Reference proteome</keyword>
<dbReference type="InterPro" id="IPR038417">
    <property type="entry name" value="Alpga-gal_N_sf"/>
</dbReference>
<feature type="domain" description="Glycosyl hydrolase family 36 C-terminal" evidence="5">
    <location>
        <begin position="608"/>
        <end position="699"/>
    </location>
</feature>
<sequence length="704" mass="76215">MIHHLRAAGTSFVLDARGTGVPVIVHWGPDLGALSPAALESLADSQVPAVGPSSIDTPLRQSILPVMADGWSGRPGIAGHHESGSSSAPAFSLSVAEPIPVAELVEAGLRITLDSAALRVRVDIELTPDGVLRQRLTVTNTGDSVYALASLDAALPIPTRARELLDFTGRWPRERQPQRRDIANGTWTRDARHGRPGHDNAFLMVAGTPGFGFRSGEVWGAHLAWSGDQRLWTESASTGHTVLGGGELFEPGEVRLAPNESFESPWLVAAFSDAGLDGLAQSFHRFIRSRRPLSTRKVMLNTWEAVYFDQSAQRLIELADAAASVGVERFVLDDGWMVGRTDDRRALGDWIVDPVKWPDGLHPLVDHVLSLGMDFGLWVEPEMVSLDSAVAREHPEWVLGAFDNGALPLPWRWQQVLDLANPDAFAHVHAQLAALLREYPISYLKWDQNRDLLGGSAHRHTTATYALMDALRAEFPGLEIESCSSGGGRVDLGVIERTDRVWPSDTNDSLERQAIYRWTAGLVPPEFLGAHLGAPTAHTTGRTHELSFRLATALFGHAGIEWDVTTLGPDDRAAVAEWVAAYKLHRGLLHSGDVVRSDAGDATRWVHGVVAADASSALFAVVAMTATRDAVVGPTTLPGLDPSRDYRVTPVRLGAWPRVVQDAPPPWWDAGEVTMSGRMLAAVGIPMPLLAPEQALVLHVTLAE</sequence>
<gene>
    <name evidence="7" type="primary">galA</name>
    <name evidence="7" type="ORF">GCM10010979_23000</name>
</gene>
<dbReference type="CDD" id="cd14791">
    <property type="entry name" value="GH36"/>
    <property type="match status" value="1"/>
</dbReference>
<dbReference type="EMBL" id="BMGB01000001">
    <property type="protein sequence ID" value="GGB07866.1"/>
    <property type="molecule type" value="Genomic_DNA"/>
</dbReference>
<accession>A0A916WJP6</accession>
<dbReference type="Pfam" id="PF16875">
    <property type="entry name" value="Glyco_hydro_36N"/>
    <property type="match status" value="1"/>
</dbReference>
<dbReference type="Gene3D" id="2.70.98.60">
    <property type="entry name" value="alpha-galactosidase from lactobacil brevis"/>
    <property type="match status" value="1"/>
</dbReference>
<protein>
    <recommendedName>
        <fullName evidence="2">alpha-galactosidase</fullName>
        <ecNumber evidence="2">3.2.1.22</ecNumber>
    </recommendedName>
</protein>
<dbReference type="Proteomes" id="UP000606922">
    <property type="component" value="Unassembled WGS sequence"/>
</dbReference>
<dbReference type="Gene3D" id="3.20.20.70">
    <property type="entry name" value="Aldolase class I"/>
    <property type="match status" value="1"/>
</dbReference>
<dbReference type="InterPro" id="IPR002252">
    <property type="entry name" value="Glyco_hydro_36"/>
</dbReference>
<dbReference type="InterPro" id="IPR017853">
    <property type="entry name" value="GH"/>
</dbReference>
<dbReference type="Pfam" id="PF02065">
    <property type="entry name" value="Melibiase"/>
    <property type="match status" value="1"/>
</dbReference>
<keyword evidence="3" id="KW-0378">Hydrolase</keyword>
<dbReference type="InterPro" id="IPR050985">
    <property type="entry name" value="Alpha-glycosidase_related"/>
</dbReference>
<reference evidence="7" key="2">
    <citation type="submission" date="2020-09" db="EMBL/GenBank/DDBJ databases">
        <authorList>
            <person name="Sun Q."/>
            <person name="Zhou Y."/>
        </authorList>
    </citation>
    <scope>NUCLEOTIDE SEQUENCE</scope>
    <source>
        <strain evidence="7">CGMCC 1.12813</strain>
    </source>
</reference>
<dbReference type="PANTHER" id="PTHR43053:SF3">
    <property type="entry name" value="ALPHA-GALACTOSIDASE C-RELATED"/>
    <property type="match status" value="1"/>
</dbReference>
<dbReference type="GO" id="GO:0016052">
    <property type="term" value="P:carbohydrate catabolic process"/>
    <property type="evidence" value="ECO:0007669"/>
    <property type="project" value="InterPro"/>
</dbReference>
<dbReference type="SUPFAM" id="SSF51445">
    <property type="entry name" value="(Trans)glycosidases"/>
    <property type="match status" value="1"/>
</dbReference>
<name>A0A916WJP6_9MICO</name>
<comment type="catalytic activity">
    <reaction evidence="1">
        <text>Hydrolysis of terminal, non-reducing alpha-D-galactose residues in alpha-D-galactosides, including galactose oligosaccharides, galactomannans and galactolipids.</text>
        <dbReference type="EC" id="3.2.1.22"/>
    </reaction>
</comment>
<dbReference type="PRINTS" id="PR00743">
    <property type="entry name" value="GLHYDRLASE36"/>
</dbReference>
<dbReference type="InterPro" id="IPR031704">
    <property type="entry name" value="Glyco_hydro_36_N"/>
</dbReference>
<dbReference type="Pfam" id="PF16874">
    <property type="entry name" value="Glyco_hydro_36C"/>
    <property type="match status" value="1"/>
</dbReference>
<reference evidence="7" key="1">
    <citation type="journal article" date="2014" name="Int. J. Syst. Evol. Microbiol.">
        <title>Complete genome sequence of Corynebacterium casei LMG S-19264T (=DSM 44701T), isolated from a smear-ripened cheese.</title>
        <authorList>
            <consortium name="US DOE Joint Genome Institute (JGI-PGF)"/>
            <person name="Walter F."/>
            <person name="Albersmeier A."/>
            <person name="Kalinowski J."/>
            <person name="Ruckert C."/>
        </authorList>
    </citation>
    <scope>NUCLEOTIDE SEQUENCE</scope>
    <source>
        <strain evidence="7">CGMCC 1.12813</strain>
    </source>
</reference>
<dbReference type="RefSeq" id="WP_188510737.1">
    <property type="nucleotide sequence ID" value="NZ_BMGB01000001.1"/>
</dbReference>
<dbReference type="InterPro" id="IPR013780">
    <property type="entry name" value="Glyco_hydro_b"/>
</dbReference>
<evidence type="ECO:0000259" key="6">
    <source>
        <dbReference type="Pfam" id="PF16875"/>
    </source>
</evidence>
<organism evidence="7 8">
    <name type="scientific">Conyzicola nivalis</name>
    <dbReference type="NCBI Taxonomy" id="1477021"/>
    <lineage>
        <taxon>Bacteria</taxon>
        <taxon>Bacillati</taxon>
        <taxon>Actinomycetota</taxon>
        <taxon>Actinomycetes</taxon>
        <taxon>Micrococcales</taxon>
        <taxon>Microbacteriaceae</taxon>
        <taxon>Conyzicola</taxon>
    </lineage>
</organism>
<dbReference type="EC" id="3.2.1.22" evidence="2"/>
<comment type="caution">
    <text evidence="7">The sequence shown here is derived from an EMBL/GenBank/DDBJ whole genome shotgun (WGS) entry which is preliminary data.</text>
</comment>
<keyword evidence="4" id="KW-0326">Glycosidase</keyword>
<evidence type="ECO:0000259" key="5">
    <source>
        <dbReference type="Pfam" id="PF16874"/>
    </source>
</evidence>
<dbReference type="InterPro" id="IPR031705">
    <property type="entry name" value="Glyco_hydro_36_C"/>
</dbReference>
<dbReference type="InterPro" id="IPR013785">
    <property type="entry name" value="Aldolase_TIM"/>
</dbReference>
<evidence type="ECO:0000256" key="2">
    <source>
        <dbReference type="ARBA" id="ARBA00012755"/>
    </source>
</evidence>
<dbReference type="AlphaFoldDB" id="A0A916WJP6"/>
<dbReference type="PANTHER" id="PTHR43053">
    <property type="entry name" value="GLYCOSIDASE FAMILY 31"/>
    <property type="match status" value="1"/>
</dbReference>
<feature type="domain" description="Glycosyl hydrolase family 36 N-terminal" evidence="6">
    <location>
        <begin position="21"/>
        <end position="257"/>
    </location>
</feature>
<evidence type="ECO:0000313" key="8">
    <source>
        <dbReference type="Proteomes" id="UP000606922"/>
    </source>
</evidence>
<evidence type="ECO:0000256" key="1">
    <source>
        <dbReference type="ARBA" id="ARBA00001255"/>
    </source>
</evidence>
<evidence type="ECO:0000256" key="3">
    <source>
        <dbReference type="ARBA" id="ARBA00022801"/>
    </source>
</evidence>
<evidence type="ECO:0000313" key="7">
    <source>
        <dbReference type="EMBL" id="GGB07866.1"/>
    </source>
</evidence>
<dbReference type="GO" id="GO:0004557">
    <property type="term" value="F:alpha-galactosidase activity"/>
    <property type="evidence" value="ECO:0007669"/>
    <property type="project" value="UniProtKB-EC"/>
</dbReference>
<dbReference type="Gene3D" id="2.60.40.1180">
    <property type="entry name" value="Golgi alpha-mannosidase II"/>
    <property type="match status" value="1"/>
</dbReference>
<evidence type="ECO:0000256" key="4">
    <source>
        <dbReference type="ARBA" id="ARBA00023295"/>
    </source>
</evidence>